<dbReference type="AlphaFoldDB" id="A0A8D8C3J4"/>
<accession>A0A8D8C3J4</accession>
<proteinExistence type="predicted"/>
<name>A0A8D8C3J4_CULPI</name>
<evidence type="ECO:0000256" key="1">
    <source>
        <dbReference type="SAM" id="MobiDB-lite"/>
    </source>
</evidence>
<feature type="region of interest" description="Disordered" evidence="1">
    <location>
        <begin position="34"/>
        <end position="64"/>
    </location>
</feature>
<feature type="compositionally biased region" description="Low complexity" evidence="1">
    <location>
        <begin position="52"/>
        <end position="64"/>
    </location>
</feature>
<sequence>MGKICYNPGRNAAAAATPPEQAWIRCLKRVEEVDAGDQGKAHKGRKLEHRPTNNQLHTHTQTQPQTRALCPTVTWRRSFPDKAAGGCESPNSTGFCEAACSV</sequence>
<protein>
    <submittedName>
        <fullName evidence="2">(northern house mosquito) hypothetical protein</fullName>
    </submittedName>
</protein>
<dbReference type="EMBL" id="HBUE01105373">
    <property type="protein sequence ID" value="CAG6486878.1"/>
    <property type="molecule type" value="Transcribed_RNA"/>
</dbReference>
<evidence type="ECO:0000313" key="2">
    <source>
        <dbReference type="EMBL" id="CAG6486878.1"/>
    </source>
</evidence>
<reference evidence="2" key="1">
    <citation type="submission" date="2021-05" db="EMBL/GenBank/DDBJ databases">
        <authorList>
            <person name="Alioto T."/>
            <person name="Alioto T."/>
            <person name="Gomez Garrido J."/>
        </authorList>
    </citation>
    <scope>NUCLEOTIDE SEQUENCE</scope>
</reference>
<organism evidence="2">
    <name type="scientific">Culex pipiens</name>
    <name type="common">House mosquito</name>
    <dbReference type="NCBI Taxonomy" id="7175"/>
    <lineage>
        <taxon>Eukaryota</taxon>
        <taxon>Metazoa</taxon>
        <taxon>Ecdysozoa</taxon>
        <taxon>Arthropoda</taxon>
        <taxon>Hexapoda</taxon>
        <taxon>Insecta</taxon>
        <taxon>Pterygota</taxon>
        <taxon>Neoptera</taxon>
        <taxon>Endopterygota</taxon>
        <taxon>Diptera</taxon>
        <taxon>Nematocera</taxon>
        <taxon>Culicoidea</taxon>
        <taxon>Culicidae</taxon>
        <taxon>Culicinae</taxon>
        <taxon>Culicini</taxon>
        <taxon>Culex</taxon>
        <taxon>Culex</taxon>
    </lineage>
</organism>